<dbReference type="PANTHER" id="PTHR37807">
    <property type="entry name" value="OS07G0160300 PROTEIN"/>
    <property type="match status" value="1"/>
</dbReference>
<dbReference type="PANTHER" id="PTHR37807:SF3">
    <property type="entry name" value="OS07G0160300 PROTEIN"/>
    <property type="match status" value="1"/>
</dbReference>
<keyword evidence="9" id="KW-1185">Reference proteome</keyword>
<evidence type="ECO:0000256" key="2">
    <source>
        <dbReference type="ARBA" id="ARBA00022692"/>
    </source>
</evidence>
<protein>
    <recommendedName>
        <fullName evidence="7">TLC domain-containing protein</fullName>
    </recommendedName>
</protein>
<evidence type="ECO:0000259" key="7">
    <source>
        <dbReference type="PROSITE" id="PS50922"/>
    </source>
</evidence>
<dbReference type="InterPro" id="IPR006634">
    <property type="entry name" value="TLC-dom"/>
</dbReference>
<feature type="transmembrane region" description="Helical" evidence="6">
    <location>
        <begin position="286"/>
        <end position="309"/>
    </location>
</feature>
<dbReference type="GO" id="GO:0016020">
    <property type="term" value="C:membrane"/>
    <property type="evidence" value="ECO:0007669"/>
    <property type="project" value="UniProtKB-SubCell"/>
</dbReference>
<dbReference type="Pfam" id="PF13671">
    <property type="entry name" value="AAA_33"/>
    <property type="match status" value="1"/>
</dbReference>
<evidence type="ECO:0000313" key="9">
    <source>
        <dbReference type="Proteomes" id="UP001085076"/>
    </source>
</evidence>
<evidence type="ECO:0000313" key="8">
    <source>
        <dbReference type="EMBL" id="KAJ0980406.1"/>
    </source>
</evidence>
<gene>
    <name evidence="8" type="ORF">J5N97_008661</name>
</gene>
<evidence type="ECO:0000256" key="3">
    <source>
        <dbReference type="ARBA" id="ARBA00022989"/>
    </source>
</evidence>
<feature type="transmembrane region" description="Helical" evidence="6">
    <location>
        <begin position="330"/>
        <end position="347"/>
    </location>
</feature>
<comment type="subcellular location">
    <subcellularLocation>
        <location evidence="1">Membrane</location>
        <topology evidence="1">Multi-pass membrane protein</topology>
    </subcellularLocation>
</comment>
<dbReference type="PROSITE" id="PS50922">
    <property type="entry name" value="TLC"/>
    <property type="match status" value="1"/>
</dbReference>
<feature type="transmembrane region" description="Helical" evidence="6">
    <location>
        <begin position="451"/>
        <end position="474"/>
    </location>
</feature>
<feature type="transmembrane region" description="Helical" evidence="6">
    <location>
        <begin position="367"/>
        <end position="389"/>
    </location>
</feature>
<feature type="transmembrane region" description="Helical" evidence="6">
    <location>
        <begin position="486"/>
        <end position="509"/>
    </location>
</feature>
<dbReference type="EMBL" id="JAGGNH010000002">
    <property type="protein sequence ID" value="KAJ0980406.1"/>
    <property type="molecule type" value="Genomic_DNA"/>
</dbReference>
<evidence type="ECO:0000256" key="5">
    <source>
        <dbReference type="PROSITE-ProRule" id="PRU00205"/>
    </source>
</evidence>
<dbReference type="Gene3D" id="3.40.50.300">
    <property type="entry name" value="P-loop containing nucleotide triphosphate hydrolases"/>
    <property type="match status" value="1"/>
</dbReference>
<dbReference type="SMART" id="SM00724">
    <property type="entry name" value="TLC"/>
    <property type="match status" value="1"/>
</dbReference>
<feature type="transmembrane region" description="Helical" evidence="6">
    <location>
        <begin position="215"/>
        <end position="233"/>
    </location>
</feature>
<accession>A0A9D5CVD3</accession>
<keyword evidence="4 5" id="KW-0472">Membrane</keyword>
<dbReference type="SUPFAM" id="SSF52540">
    <property type="entry name" value="P-loop containing nucleoside triphosphate hydrolases"/>
    <property type="match status" value="1"/>
</dbReference>
<dbReference type="InterPro" id="IPR027417">
    <property type="entry name" value="P-loop_NTPase"/>
</dbReference>
<evidence type="ECO:0000256" key="1">
    <source>
        <dbReference type="ARBA" id="ARBA00004141"/>
    </source>
</evidence>
<comment type="caution">
    <text evidence="8">The sequence shown here is derived from an EMBL/GenBank/DDBJ whole genome shotgun (WGS) entry which is preliminary data.</text>
</comment>
<keyword evidence="2 5" id="KW-0812">Transmembrane</keyword>
<dbReference type="Proteomes" id="UP001085076">
    <property type="component" value="Miscellaneous, Linkage group lg02"/>
</dbReference>
<evidence type="ECO:0000256" key="4">
    <source>
        <dbReference type="ARBA" id="ARBA00023136"/>
    </source>
</evidence>
<proteinExistence type="predicted"/>
<feature type="domain" description="TLC" evidence="7">
    <location>
        <begin position="318"/>
        <end position="521"/>
    </location>
</feature>
<dbReference type="Pfam" id="PF03798">
    <property type="entry name" value="TRAM_LAG1_CLN8"/>
    <property type="match status" value="1"/>
</dbReference>
<reference evidence="8" key="1">
    <citation type="submission" date="2021-03" db="EMBL/GenBank/DDBJ databases">
        <authorList>
            <person name="Li Z."/>
            <person name="Yang C."/>
        </authorList>
    </citation>
    <scope>NUCLEOTIDE SEQUENCE</scope>
    <source>
        <strain evidence="8">Dzin_1.0</strain>
        <tissue evidence="8">Leaf</tissue>
    </source>
</reference>
<organism evidence="8 9">
    <name type="scientific">Dioscorea zingiberensis</name>
    <dbReference type="NCBI Taxonomy" id="325984"/>
    <lineage>
        <taxon>Eukaryota</taxon>
        <taxon>Viridiplantae</taxon>
        <taxon>Streptophyta</taxon>
        <taxon>Embryophyta</taxon>
        <taxon>Tracheophyta</taxon>
        <taxon>Spermatophyta</taxon>
        <taxon>Magnoliopsida</taxon>
        <taxon>Liliopsida</taxon>
        <taxon>Dioscoreales</taxon>
        <taxon>Dioscoreaceae</taxon>
        <taxon>Dioscorea</taxon>
    </lineage>
</organism>
<evidence type="ECO:0000256" key="6">
    <source>
        <dbReference type="SAM" id="Phobius"/>
    </source>
</evidence>
<dbReference type="AlphaFoldDB" id="A0A9D5CVD3"/>
<keyword evidence="3 6" id="KW-1133">Transmembrane helix</keyword>
<sequence length="524" mass="58681">MEERSRPLIVAMKGHPGTGKSTLARSIAAALHCPLLDKDDVRDATLPLELHHRVPTPLLNDLSYAVLWRLADAQLRLGLSLVIDSPLSRRPHLDRLLDLARSAGARLLVVECFAGDEAEWKRRIEGRAGDSWHKPRSWEELEKLVNGYGGCTDYDMTGDEVERIVIDTTAGGDAAVAAVISFISSVAAPFKKKMDVSACSEEAIDACKHVGNISIVGYLAAQSLPLLLLLLLLSNPLSLSLSHYSILSIFAKISETSVMAMNSYAFQAELLLRDYLLADPYVRYTSVFFGILMCKMAYELTQLISSLYFKGYTSLTKIQRIEWNNRGMSNAHAIFIASMSIYLVFFSDLYSDHLPGLVTFRSSSLSTFALGVSIGYFICDIAMILWLYPSLGGMEYIIHHLLSLTAVSYAMLSGEGQLFTYMVLMSETTTPSINLRWFLDTAGMKRSKAYLVNGIGMFVTWLVARILLFVYLFYQIYLHYDQIKKMHTFGCILVFVAPLALSIMNMMWFTKILRGLKRTLAKRQ</sequence>
<dbReference type="OrthoDB" id="10266980at2759"/>
<reference evidence="8" key="2">
    <citation type="journal article" date="2022" name="Hortic Res">
        <title>The genome of Dioscorea zingiberensis sheds light on the biosynthesis, origin and evolution of the medicinally important diosgenin saponins.</title>
        <authorList>
            <person name="Li Y."/>
            <person name="Tan C."/>
            <person name="Li Z."/>
            <person name="Guo J."/>
            <person name="Li S."/>
            <person name="Chen X."/>
            <person name="Wang C."/>
            <person name="Dai X."/>
            <person name="Yang H."/>
            <person name="Song W."/>
            <person name="Hou L."/>
            <person name="Xu J."/>
            <person name="Tong Z."/>
            <person name="Xu A."/>
            <person name="Yuan X."/>
            <person name="Wang W."/>
            <person name="Yang Q."/>
            <person name="Chen L."/>
            <person name="Sun Z."/>
            <person name="Wang K."/>
            <person name="Pan B."/>
            <person name="Chen J."/>
            <person name="Bao Y."/>
            <person name="Liu F."/>
            <person name="Qi X."/>
            <person name="Gang D.R."/>
            <person name="Wen J."/>
            <person name="Li J."/>
        </authorList>
    </citation>
    <scope>NUCLEOTIDE SEQUENCE</scope>
    <source>
        <strain evidence="8">Dzin_1.0</strain>
    </source>
</reference>
<name>A0A9D5CVD3_9LILI</name>